<accession>A0AAE1TFA0</accession>
<gene>
    <name evidence="2" type="ORF">QN277_000192</name>
</gene>
<protein>
    <recommendedName>
        <fullName evidence="1">Tf2-1-like SH3-like domain-containing protein</fullName>
    </recommendedName>
</protein>
<dbReference type="PANTHER" id="PTHR46148:SF52">
    <property type="entry name" value="OS04G0603800 PROTEIN"/>
    <property type="match status" value="1"/>
</dbReference>
<sequence>MVLQANKHSSERHFAVGDMVYLKLHPFRRNLLNNSSLHKLAAWYFGPFRVLRKIRAVAYELELPSTTRVHPVFHVSLLKKHVGPSAPLVQSLPPVDDQGQFALEPEAILGCKLIRRHNLPVTQILVQWKLTQLEDATWEDLSVIQAQFPHFSTVAAPTNEILVDKDSF</sequence>
<dbReference type="Pfam" id="PF24626">
    <property type="entry name" value="SH3_Tf2-1"/>
    <property type="match status" value="1"/>
</dbReference>
<proteinExistence type="predicted"/>
<dbReference type="InterPro" id="IPR056924">
    <property type="entry name" value="SH3_Tf2-1"/>
</dbReference>
<keyword evidence="3" id="KW-1185">Reference proteome</keyword>
<feature type="domain" description="Tf2-1-like SH3-like" evidence="1">
    <location>
        <begin position="17"/>
        <end position="81"/>
    </location>
</feature>
<name>A0AAE1TFA0_9FABA</name>
<evidence type="ECO:0000313" key="3">
    <source>
        <dbReference type="Proteomes" id="UP001293593"/>
    </source>
</evidence>
<dbReference type="Proteomes" id="UP001293593">
    <property type="component" value="Unassembled WGS sequence"/>
</dbReference>
<comment type="caution">
    <text evidence="2">The sequence shown here is derived from an EMBL/GenBank/DDBJ whole genome shotgun (WGS) entry which is preliminary data.</text>
</comment>
<dbReference type="SUPFAM" id="SSF54160">
    <property type="entry name" value="Chromo domain-like"/>
    <property type="match status" value="1"/>
</dbReference>
<evidence type="ECO:0000259" key="1">
    <source>
        <dbReference type="Pfam" id="PF24626"/>
    </source>
</evidence>
<organism evidence="2 3">
    <name type="scientific">Acacia crassicarpa</name>
    <name type="common">northern wattle</name>
    <dbReference type="NCBI Taxonomy" id="499986"/>
    <lineage>
        <taxon>Eukaryota</taxon>
        <taxon>Viridiplantae</taxon>
        <taxon>Streptophyta</taxon>
        <taxon>Embryophyta</taxon>
        <taxon>Tracheophyta</taxon>
        <taxon>Spermatophyta</taxon>
        <taxon>Magnoliopsida</taxon>
        <taxon>eudicotyledons</taxon>
        <taxon>Gunneridae</taxon>
        <taxon>Pentapetalae</taxon>
        <taxon>rosids</taxon>
        <taxon>fabids</taxon>
        <taxon>Fabales</taxon>
        <taxon>Fabaceae</taxon>
        <taxon>Caesalpinioideae</taxon>
        <taxon>mimosoid clade</taxon>
        <taxon>Acacieae</taxon>
        <taxon>Acacia</taxon>
    </lineage>
</organism>
<dbReference type="AlphaFoldDB" id="A0AAE1TFA0"/>
<evidence type="ECO:0000313" key="2">
    <source>
        <dbReference type="EMBL" id="KAK4283217.1"/>
    </source>
</evidence>
<dbReference type="EMBL" id="JAWXYG010000001">
    <property type="protein sequence ID" value="KAK4283217.1"/>
    <property type="molecule type" value="Genomic_DNA"/>
</dbReference>
<reference evidence="2" key="1">
    <citation type="submission" date="2023-10" db="EMBL/GenBank/DDBJ databases">
        <title>Chromosome-level genome of the transformable northern wattle, Acacia crassicarpa.</title>
        <authorList>
            <person name="Massaro I."/>
            <person name="Sinha N.R."/>
            <person name="Poethig S."/>
            <person name="Leichty A.R."/>
        </authorList>
    </citation>
    <scope>NUCLEOTIDE SEQUENCE</scope>
    <source>
        <strain evidence="2">Acra3RX</strain>
        <tissue evidence="2">Leaf</tissue>
    </source>
</reference>
<dbReference type="PANTHER" id="PTHR46148">
    <property type="entry name" value="CHROMO DOMAIN-CONTAINING PROTEIN"/>
    <property type="match status" value="1"/>
</dbReference>
<dbReference type="InterPro" id="IPR016197">
    <property type="entry name" value="Chromo-like_dom_sf"/>
</dbReference>